<evidence type="ECO:0000313" key="3">
    <source>
        <dbReference type="EMBL" id="PKW14124.1"/>
    </source>
</evidence>
<proteinExistence type="predicted"/>
<keyword evidence="1" id="KW-0863">Zinc-finger</keyword>
<keyword evidence="1" id="KW-0479">Metal-binding</keyword>
<dbReference type="InterPro" id="IPR049245">
    <property type="entry name" value="DUF6880"/>
</dbReference>
<feature type="domain" description="SWIM-type" evidence="2">
    <location>
        <begin position="48"/>
        <end position="85"/>
    </location>
</feature>
<protein>
    <submittedName>
        <fullName evidence="3">Zn finger protein</fullName>
    </submittedName>
</protein>
<dbReference type="InterPro" id="IPR011990">
    <property type="entry name" value="TPR-like_helical_dom_sf"/>
</dbReference>
<dbReference type="Proteomes" id="UP000233786">
    <property type="component" value="Unassembled WGS sequence"/>
</dbReference>
<dbReference type="STRING" id="994479.GCA_000194155_08169"/>
<name>A0A2N3XTV9_SACSN</name>
<accession>A0A2N3XTV9</accession>
<comment type="caution">
    <text evidence="3">The sequence shown here is derived from an EMBL/GenBank/DDBJ whole genome shotgun (WGS) entry which is preliminary data.</text>
</comment>
<keyword evidence="1" id="KW-0862">Zinc</keyword>
<reference evidence="3" key="1">
    <citation type="submission" date="2017-12" db="EMBL/GenBank/DDBJ databases">
        <title>Sequencing the genomes of 1000 Actinobacteria strains.</title>
        <authorList>
            <person name="Klenk H.-P."/>
        </authorList>
    </citation>
    <scope>NUCLEOTIDE SEQUENCE [LARGE SCALE GENOMIC DNA]</scope>
    <source>
        <strain evidence="3">DSM 44228</strain>
    </source>
</reference>
<dbReference type="InterPro" id="IPR007527">
    <property type="entry name" value="Znf_SWIM"/>
</dbReference>
<gene>
    <name evidence="3" type="ORF">A8926_1716</name>
</gene>
<evidence type="ECO:0000259" key="2">
    <source>
        <dbReference type="PROSITE" id="PS50966"/>
    </source>
</evidence>
<dbReference type="SUPFAM" id="SSF48452">
    <property type="entry name" value="TPR-like"/>
    <property type="match status" value="1"/>
</dbReference>
<evidence type="ECO:0000313" key="4">
    <source>
        <dbReference type="Proteomes" id="UP000233786"/>
    </source>
</evidence>
<dbReference type="Gene3D" id="1.25.40.10">
    <property type="entry name" value="Tetratricopeptide repeat domain"/>
    <property type="match status" value="1"/>
</dbReference>
<dbReference type="PROSITE" id="PS50966">
    <property type="entry name" value="ZF_SWIM"/>
    <property type="match status" value="1"/>
</dbReference>
<dbReference type="Pfam" id="PF21810">
    <property type="entry name" value="DUF6880"/>
    <property type="match status" value="1"/>
</dbReference>
<keyword evidence="4" id="KW-1185">Reference proteome</keyword>
<dbReference type="GO" id="GO:0008270">
    <property type="term" value="F:zinc ion binding"/>
    <property type="evidence" value="ECO:0007669"/>
    <property type="project" value="UniProtKB-KW"/>
</dbReference>
<dbReference type="EMBL" id="PJNB01000001">
    <property type="protein sequence ID" value="PKW14124.1"/>
    <property type="molecule type" value="Genomic_DNA"/>
</dbReference>
<sequence length="540" mass="60088">MAWFTESDLRRLAGERSFDRGLGYRDAVGSIAQLPDGVVASVAGTDSYRVRLRDFDGRLGGDCSCPYGREGAFCKHCVAVGLRILSAAPREAKPAPRSDVRTFLETMDRLELVELIWQQAQDDPVLYQRLRLQAATASAQPDVSVLQDQVSLLQVDWLDFDDEDDYVSRANSVLDALHRLLPDHVASAQQMLRAVVTHVGAAASVCEGAADMVNDAVDAAWGLYLETCQVAPPDPAELGQWLAYLRLNTEVSQVSLGEIVDLLGETGLAAYKASLDEARDRQPDLWRVRRLREELVREVGDTDELVEVLAEELSYPHAYVRIAVVLHEADRVDEAIDWLQRGLRSVDSRDGRASELVERLVELYQAVGRDADAVELLETRFTASPNEGTYRQWRKAAERIGKWPPLREQAHRILRERTERGEAFAAGTLARILVEEDEIDAAWEIVQRYRCDEPTRLAVADRRATTHPADVIAIYRPLVDTAIAVGNRNGYTRAAQLLTTLRGLHSRSGADAAFQADVRGLKGAHRRKRALMAILADHGL</sequence>
<organism evidence="3 4">
    <name type="scientific">Saccharopolyspora spinosa</name>
    <dbReference type="NCBI Taxonomy" id="60894"/>
    <lineage>
        <taxon>Bacteria</taxon>
        <taxon>Bacillati</taxon>
        <taxon>Actinomycetota</taxon>
        <taxon>Actinomycetes</taxon>
        <taxon>Pseudonocardiales</taxon>
        <taxon>Pseudonocardiaceae</taxon>
        <taxon>Saccharopolyspora</taxon>
    </lineage>
</organism>
<dbReference type="AlphaFoldDB" id="A0A2N3XTV9"/>
<evidence type="ECO:0000256" key="1">
    <source>
        <dbReference type="PROSITE-ProRule" id="PRU00325"/>
    </source>
</evidence>